<evidence type="ECO:0000313" key="3">
    <source>
        <dbReference type="Proteomes" id="UP000248975"/>
    </source>
</evidence>
<dbReference type="InterPro" id="IPR029062">
    <property type="entry name" value="Class_I_gatase-like"/>
</dbReference>
<proteinExistence type="predicted"/>
<sequence>MTGSLIFDPLLPWPALYGAMLLAAVVVVVALWRGLSGWWLRGLTAAVLMLGLANPSLQEEDRAPLSDIVLAIVDESASQRIGDRPAQTAEALATVEAEVAAIPNTELRVVRLGDMPDNEGTLLMTALSQALAEEPRARVAGAILITDGRAHDIPLAPNMPAPMNVLLTGRSSDWDRRLTIRDAPAFAIMGEEVQLTMRVDDEGDVPRDVSSTADLMISVDGAEPQVFNIPVGEDIQLPVTLPHGGMNVLQFQVAALPGELTDRNNAAVVQINGVRDRLRVLLVSGEPHAGERVWRNLLKSDASVDLVHFTILRPPEKQDGVPVSELSLIAFPTRELFVEKIDEFDLIIFDRYRQRGILPTAYLQNVADYVRNGGTVLIASGPEFGSADSLFRSPLADILPVVPSGRVVEQGFLPQLTDLGRRHPVTEGLDAYVPDDGTQVEGDGPHWGRWFRQVDVQATRGQVVMEGAGGRPLLVLDRVGEGRVAMLASDQAWLWGRGYEGGGPQLELLRRLAHWMLKEPELEEETLTATAQGQTLTITRRTIGDPPGDLTITGPDGAETVLPMPEAAPGRYQLTWEAPDMGLYRLAQGDMMAVVAVGPSAPKEFEQTIASGEALTPLIEAGRGGVLRLEDGMPGVRTVREGGVAAGRGWIGITPRNAYVTQDVRIAPLLPAWALLLLASALAVAAWLREGRR</sequence>
<feature type="transmembrane region" description="Helical" evidence="1">
    <location>
        <begin position="38"/>
        <end position="57"/>
    </location>
</feature>
<feature type="transmembrane region" description="Helical" evidence="1">
    <location>
        <begin position="12"/>
        <end position="31"/>
    </location>
</feature>
<dbReference type="EMBL" id="QFQS01000003">
    <property type="protein sequence ID" value="PZQ96668.1"/>
    <property type="molecule type" value="Genomic_DNA"/>
</dbReference>
<comment type="caution">
    <text evidence="2">The sequence shown here is derived from an EMBL/GenBank/DDBJ whole genome shotgun (WGS) entry which is preliminary data.</text>
</comment>
<reference evidence="2 3" key="1">
    <citation type="submission" date="2017-08" db="EMBL/GenBank/DDBJ databases">
        <title>Infants hospitalized years apart are colonized by the same room-sourced microbial strains.</title>
        <authorList>
            <person name="Brooks B."/>
            <person name="Olm M.R."/>
            <person name="Firek B.A."/>
            <person name="Baker R."/>
            <person name="Thomas B.C."/>
            <person name="Morowitz M.J."/>
            <person name="Banfield J.F."/>
        </authorList>
    </citation>
    <scope>NUCLEOTIDE SEQUENCE [LARGE SCALE GENOMIC DNA]</scope>
    <source>
        <strain evidence="2">S2_003_000_R2_11</strain>
    </source>
</reference>
<dbReference type="CDD" id="cd03143">
    <property type="entry name" value="A4_beta-galactosidase_middle_domain"/>
    <property type="match status" value="1"/>
</dbReference>
<dbReference type="PANTHER" id="PTHR37947">
    <property type="entry name" value="BLL2462 PROTEIN"/>
    <property type="match status" value="1"/>
</dbReference>
<evidence type="ECO:0008006" key="4">
    <source>
        <dbReference type="Google" id="ProtNLM"/>
    </source>
</evidence>
<keyword evidence="1" id="KW-0472">Membrane</keyword>
<keyword evidence="1" id="KW-0812">Transmembrane</keyword>
<dbReference type="Proteomes" id="UP000248975">
    <property type="component" value="Unassembled WGS sequence"/>
</dbReference>
<gene>
    <name evidence="2" type="ORF">DI533_13820</name>
</gene>
<dbReference type="AlphaFoldDB" id="A0A2W5S159"/>
<evidence type="ECO:0000313" key="2">
    <source>
        <dbReference type="EMBL" id="PZQ96668.1"/>
    </source>
</evidence>
<evidence type="ECO:0000256" key="1">
    <source>
        <dbReference type="SAM" id="Phobius"/>
    </source>
</evidence>
<feature type="transmembrane region" description="Helical" evidence="1">
    <location>
        <begin position="670"/>
        <end position="688"/>
    </location>
</feature>
<accession>A0A2W5S159</accession>
<name>A0A2W5S159_CERSP</name>
<dbReference type="Gene3D" id="3.40.50.880">
    <property type="match status" value="1"/>
</dbReference>
<dbReference type="SUPFAM" id="SSF52317">
    <property type="entry name" value="Class I glutamine amidotransferase-like"/>
    <property type="match status" value="1"/>
</dbReference>
<organism evidence="2 3">
    <name type="scientific">Cereibacter sphaeroides</name>
    <name type="common">Rhodobacter sphaeroides</name>
    <dbReference type="NCBI Taxonomy" id="1063"/>
    <lineage>
        <taxon>Bacteria</taxon>
        <taxon>Pseudomonadati</taxon>
        <taxon>Pseudomonadota</taxon>
        <taxon>Alphaproteobacteria</taxon>
        <taxon>Rhodobacterales</taxon>
        <taxon>Paracoccaceae</taxon>
        <taxon>Cereibacter</taxon>
    </lineage>
</organism>
<dbReference type="PANTHER" id="PTHR37947:SF1">
    <property type="entry name" value="BLL2462 PROTEIN"/>
    <property type="match status" value="1"/>
</dbReference>
<keyword evidence="1" id="KW-1133">Transmembrane helix</keyword>
<protein>
    <recommendedName>
        <fullName evidence="4">Glutamine amidotransferase domain-containing protein</fullName>
    </recommendedName>
</protein>